<dbReference type="Pfam" id="PF08241">
    <property type="entry name" value="Methyltransf_11"/>
    <property type="match status" value="1"/>
</dbReference>
<dbReference type="Gene3D" id="3.40.50.150">
    <property type="entry name" value="Vaccinia Virus protein VP39"/>
    <property type="match status" value="1"/>
</dbReference>
<accession>X0TXW8</accession>
<evidence type="ECO:0000259" key="1">
    <source>
        <dbReference type="Pfam" id="PF08241"/>
    </source>
</evidence>
<feature type="domain" description="Methyltransferase type 11" evidence="1">
    <location>
        <begin position="60"/>
        <end position="141"/>
    </location>
</feature>
<dbReference type="InterPro" id="IPR013216">
    <property type="entry name" value="Methyltransf_11"/>
</dbReference>
<dbReference type="GO" id="GO:0008757">
    <property type="term" value="F:S-adenosylmethionine-dependent methyltransferase activity"/>
    <property type="evidence" value="ECO:0007669"/>
    <property type="project" value="InterPro"/>
</dbReference>
<sequence length="198" mass="22860">METFKKQYKDYPEYIDHQKGKLDKENYWIQGFDENYSKILNERLFIDFTAHNIEKGNALCLGARLGGEVRAFIKLGFFAVGIDLNPGEKNPHVLHGDFQDLQFPDRSVDIVFSNSLDHSFDIDKVMKEIKRVLKKDGFLILEMAYGYEEGIKTGPYESFHWAKVGDMIKFIEEHEFTLIKRLGIVSPESGAHCVFKNG</sequence>
<gene>
    <name evidence="2" type="ORF">S01H1_29798</name>
</gene>
<dbReference type="AlphaFoldDB" id="X0TXW8"/>
<dbReference type="EMBL" id="BARS01018303">
    <property type="protein sequence ID" value="GAF92962.1"/>
    <property type="molecule type" value="Genomic_DNA"/>
</dbReference>
<name>X0TXW8_9ZZZZ</name>
<dbReference type="CDD" id="cd02440">
    <property type="entry name" value="AdoMet_MTases"/>
    <property type="match status" value="1"/>
</dbReference>
<dbReference type="PANTHER" id="PTHR45085:SF2">
    <property type="entry name" value="F21J9.14"/>
    <property type="match status" value="1"/>
</dbReference>
<protein>
    <recommendedName>
        <fullName evidence="1">Methyltransferase type 11 domain-containing protein</fullName>
    </recommendedName>
</protein>
<proteinExistence type="predicted"/>
<dbReference type="PANTHER" id="PTHR45085">
    <property type="entry name" value="F21J9.14"/>
    <property type="match status" value="1"/>
</dbReference>
<reference evidence="2" key="1">
    <citation type="journal article" date="2014" name="Front. Microbiol.">
        <title>High frequency of phylogenetically diverse reductive dehalogenase-homologous genes in deep subseafloor sedimentary metagenomes.</title>
        <authorList>
            <person name="Kawai M."/>
            <person name="Futagami T."/>
            <person name="Toyoda A."/>
            <person name="Takaki Y."/>
            <person name="Nishi S."/>
            <person name="Hori S."/>
            <person name="Arai W."/>
            <person name="Tsubouchi T."/>
            <person name="Morono Y."/>
            <person name="Uchiyama I."/>
            <person name="Ito T."/>
            <person name="Fujiyama A."/>
            <person name="Inagaki F."/>
            <person name="Takami H."/>
        </authorList>
    </citation>
    <scope>NUCLEOTIDE SEQUENCE</scope>
    <source>
        <strain evidence="2">Expedition CK06-06</strain>
    </source>
</reference>
<comment type="caution">
    <text evidence="2">The sequence shown here is derived from an EMBL/GenBank/DDBJ whole genome shotgun (WGS) entry which is preliminary data.</text>
</comment>
<organism evidence="2">
    <name type="scientific">marine sediment metagenome</name>
    <dbReference type="NCBI Taxonomy" id="412755"/>
    <lineage>
        <taxon>unclassified sequences</taxon>
        <taxon>metagenomes</taxon>
        <taxon>ecological metagenomes</taxon>
    </lineage>
</organism>
<dbReference type="InterPro" id="IPR029063">
    <property type="entry name" value="SAM-dependent_MTases_sf"/>
</dbReference>
<dbReference type="SUPFAM" id="SSF53335">
    <property type="entry name" value="S-adenosyl-L-methionine-dependent methyltransferases"/>
    <property type="match status" value="1"/>
</dbReference>
<evidence type="ECO:0000313" key="2">
    <source>
        <dbReference type="EMBL" id="GAF92962.1"/>
    </source>
</evidence>